<dbReference type="Pfam" id="PF01805">
    <property type="entry name" value="Surp"/>
    <property type="match status" value="1"/>
</dbReference>
<dbReference type="InterPro" id="IPR012677">
    <property type="entry name" value="Nucleotide-bd_a/b_plait_sf"/>
</dbReference>
<dbReference type="InterPro" id="IPR035009">
    <property type="entry name" value="SR140_RRM"/>
</dbReference>
<dbReference type="InterPro" id="IPR035979">
    <property type="entry name" value="RBD_domain_sf"/>
</dbReference>
<dbReference type="InterPro" id="IPR035967">
    <property type="entry name" value="SWAP/Surp_sf"/>
</dbReference>
<dbReference type="GO" id="GO:0005634">
    <property type="term" value="C:nucleus"/>
    <property type="evidence" value="ECO:0007669"/>
    <property type="project" value="TreeGrafter"/>
</dbReference>
<dbReference type="Gene3D" id="1.10.10.790">
    <property type="entry name" value="Surp module"/>
    <property type="match status" value="1"/>
</dbReference>
<evidence type="ECO:0000313" key="6">
    <source>
        <dbReference type="Proteomes" id="UP000472262"/>
    </source>
</evidence>
<dbReference type="SUPFAM" id="SSF54928">
    <property type="entry name" value="RNA-binding domain, RBD"/>
    <property type="match status" value="1"/>
</dbReference>
<protein>
    <submittedName>
        <fullName evidence="5">U2 snRNP-associated SURP motif-containing protein-like</fullName>
    </submittedName>
</protein>
<dbReference type="InterPro" id="IPR051485">
    <property type="entry name" value="SR-CTD_assoc_factor"/>
</dbReference>
<dbReference type="Proteomes" id="UP000472262">
    <property type="component" value="Unassembled WGS sequence"/>
</dbReference>
<organism evidence="5 6">
    <name type="scientific">Sinocyclocheilus grahami</name>
    <name type="common">Dianchi golden-line fish</name>
    <name type="synonym">Barbus grahami</name>
    <dbReference type="NCBI Taxonomy" id="75366"/>
    <lineage>
        <taxon>Eukaryota</taxon>
        <taxon>Metazoa</taxon>
        <taxon>Chordata</taxon>
        <taxon>Craniata</taxon>
        <taxon>Vertebrata</taxon>
        <taxon>Euteleostomi</taxon>
        <taxon>Actinopterygii</taxon>
        <taxon>Neopterygii</taxon>
        <taxon>Teleostei</taxon>
        <taxon>Ostariophysi</taxon>
        <taxon>Cypriniformes</taxon>
        <taxon>Cyprinidae</taxon>
        <taxon>Cyprininae</taxon>
        <taxon>Sinocyclocheilus</taxon>
    </lineage>
</organism>
<dbReference type="PANTHER" id="PTHR23140:SF5">
    <property type="entry name" value="U2-ASSOCIATED SR140 PROTEIN-LIKE"/>
    <property type="match status" value="1"/>
</dbReference>
<dbReference type="InterPro" id="IPR000504">
    <property type="entry name" value="RRM_dom"/>
</dbReference>
<feature type="domain" description="RRM" evidence="3">
    <location>
        <begin position="166"/>
        <end position="247"/>
    </location>
</feature>
<dbReference type="AlphaFoldDB" id="A0A672P6Y1"/>
<feature type="domain" description="SURP motif" evidence="4">
    <location>
        <begin position="320"/>
        <end position="364"/>
    </location>
</feature>
<dbReference type="InterPro" id="IPR000061">
    <property type="entry name" value="Surp"/>
</dbReference>
<dbReference type="Gene3D" id="3.30.70.330">
    <property type="match status" value="1"/>
</dbReference>
<reference evidence="5" key="2">
    <citation type="submission" date="2025-09" db="UniProtKB">
        <authorList>
            <consortium name="Ensembl"/>
        </authorList>
    </citation>
    <scope>IDENTIFICATION</scope>
</reference>
<dbReference type="PROSITE" id="PS50128">
    <property type="entry name" value="SURP"/>
    <property type="match status" value="1"/>
</dbReference>
<accession>A0A672P6Y1</accession>
<feature type="region of interest" description="Disordered" evidence="2">
    <location>
        <begin position="1"/>
        <end position="27"/>
    </location>
</feature>
<keyword evidence="1" id="KW-0694">RNA-binding</keyword>
<dbReference type="CDD" id="cd12223">
    <property type="entry name" value="RRM_SR140"/>
    <property type="match status" value="1"/>
</dbReference>
<name>A0A672P6Y1_SINGR</name>
<dbReference type="Pfam" id="PF00076">
    <property type="entry name" value="RRM_1"/>
    <property type="match status" value="1"/>
</dbReference>
<evidence type="ECO:0000256" key="1">
    <source>
        <dbReference type="PROSITE-ProRule" id="PRU00176"/>
    </source>
</evidence>
<sequence length="364" mass="41660">MADKKGKSLAVKRTLTKREQEEMKKKEEEKAAEVFEEFIASFDTNDKSGVKTFVRGGIVNATKEEESAEVKKSKLYRPASKFTSPPQNTSPVQPAEVKKTVSDLPVRKEQLKSVLSLFDLSFRIQEEREERYKRKKGDSAGVYPDLDLPLTRRSIFDDDPAVPSTTNLYIGCINPKMTEEMLCKEFGKYGPLASVKIMWPRTEEERTRVTNRGFVAFMTRKDAERALAALDGKSIMGFEMKLGWGKAVRIPPQPLYTPIGVLKTTAPPPPSGLPFNAQPRDRFRNDFTKPRSRSQEDFYKTLSEAVVTVVIPTERNLLGLIHRMIEFVVREGPMFEAIIMSREKNNPDFRYVKCILLVTEYWYH</sequence>
<dbReference type="PANTHER" id="PTHR23140">
    <property type="entry name" value="RNA PROCESSING PROTEIN LD23810P"/>
    <property type="match status" value="1"/>
</dbReference>
<evidence type="ECO:0000313" key="5">
    <source>
        <dbReference type="Ensembl" id="ENSSGRP00000059348.1"/>
    </source>
</evidence>
<dbReference type="InParanoid" id="A0A672P6Y1"/>
<feature type="compositionally biased region" description="Basic and acidic residues" evidence="2">
    <location>
        <begin position="16"/>
        <end position="27"/>
    </location>
</feature>
<dbReference type="SUPFAM" id="SSF109905">
    <property type="entry name" value="Surp module (SWAP domain)"/>
    <property type="match status" value="1"/>
</dbReference>
<dbReference type="GO" id="GO:0003723">
    <property type="term" value="F:RNA binding"/>
    <property type="evidence" value="ECO:0007669"/>
    <property type="project" value="UniProtKB-UniRule"/>
</dbReference>
<proteinExistence type="predicted"/>
<evidence type="ECO:0000259" key="4">
    <source>
        <dbReference type="PROSITE" id="PS50128"/>
    </source>
</evidence>
<dbReference type="GO" id="GO:0006396">
    <property type="term" value="P:RNA processing"/>
    <property type="evidence" value="ECO:0007669"/>
    <property type="project" value="InterPro"/>
</dbReference>
<dbReference type="Ensembl" id="ENSSGRT00000063327.1">
    <property type="protein sequence ID" value="ENSSGRP00000059348.1"/>
    <property type="gene ID" value="ENSSGRG00000030856.1"/>
</dbReference>
<gene>
    <name evidence="5" type="primary">LOC107548442</name>
</gene>
<evidence type="ECO:0000259" key="3">
    <source>
        <dbReference type="PROSITE" id="PS50102"/>
    </source>
</evidence>
<dbReference type="PROSITE" id="PS50102">
    <property type="entry name" value="RRM"/>
    <property type="match status" value="1"/>
</dbReference>
<dbReference type="SMART" id="SM00360">
    <property type="entry name" value="RRM"/>
    <property type="match status" value="1"/>
</dbReference>
<keyword evidence="6" id="KW-1185">Reference proteome</keyword>
<reference evidence="5" key="1">
    <citation type="submission" date="2025-08" db="UniProtKB">
        <authorList>
            <consortium name="Ensembl"/>
        </authorList>
    </citation>
    <scope>IDENTIFICATION</scope>
</reference>
<evidence type="ECO:0000256" key="2">
    <source>
        <dbReference type="SAM" id="MobiDB-lite"/>
    </source>
</evidence>
<dbReference type="OMA" id="ISCYKRY"/>